<gene>
    <name evidence="2" type="ORF">FDP41_008227</name>
</gene>
<feature type="region of interest" description="Disordered" evidence="1">
    <location>
        <begin position="1"/>
        <end position="59"/>
    </location>
</feature>
<keyword evidence="3" id="KW-1185">Reference proteome</keyword>
<comment type="caution">
    <text evidence="2">The sequence shown here is derived from an EMBL/GenBank/DDBJ whole genome shotgun (WGS) entry which is preliminary data.</text>
</comment>
<dbReference type="OMA" id="RIVAMIK"/>
<evidence type="ECO:0000313" key="2">
    <source>
        <dbReference type="EMBL" id="KAF0973523.1"/>
    </source>
</evidence>
<proteinExistence type="predicted"/>
<dbReference type="VEuPathDB" id="AmoebaDB:FDP41_008227"/>
<dbReference type="OrthoDB" id="10450653at2759"/>
<organism evidence="2 3">
    <name type="scientific">Naegleria fowleri</name>
    <name type="common">Brain eating amoeba</name>
    <dbReference type="NCBI Taxonomy" id="5763"/>
    <lineage>
        <taxon>Eukaryota</taxon>
        <taxon>Discoba</taxon>
        <taxon>Heterolobosea</taxon>
        <taxon>Tetramitia</taxon>
        <taxon>Eutetramitia</taxon>
        <taxon>Vahlkampfiidae</taxon>
        <taxon>Naegleria</taxon>
    </lineage>
</organism>
<dbReference type="VEuPathDB" id="AmoebaDB:NfTy_091230"/>
<dbReference type="AlphaFoldDB" id="A0A6A5B3F7"/>
<protein>
    <submittedName>
        <fullName evidence="2">Uncharacterized protein</fullName>
    </submittedName>
</protein>
<dbReference type="RefSeq" id="XP_044558236.1">
    <property type="nucleotide sequence ID" value="XM_044712058.1"/>
</dbReference>
<accession>A0A6A5B3F7</accession>
<evidence type="ECO:0000256" key="1">
    <source>
        <dbReference type="SAM" id="MobiDB-lite"/>
    </source>
</evidence>
<evidence type="ECO:0000313" key="3">
    <source>
        <dbReference type="Proteomes" id="UP000444721"/>
    </source>
</evidence>
<dbReference type="GeneID" id="68115445"/>
<sequence length="273" mass="31395">MSPLPQSTMNQPSPSISNQAVHFSSHHHHDDSLLSDQTEWKKKQRHRQLLSHSEKSHSCSHLSDSYFKTLSCSLLQDSGEIDKSEIRKVIVRTLPPLSNKSQIHSYPSVSVSDHAFSTPSYQRQERILIPLIYSVLEKQGISRNDKHMTGLRKEYYHAGQEIPKALLEFIHGFEWNTCSLFENASRNIQAGPFRFEKLSVLQDISEYLTALQRIDMKTHIFLSVTGRDLIGVDPTLISPDHESNFKVFVFRKNASHPEQLFLSELIEHCRVIH</sequence>
<dbReference type="Proteomes" id="UP000444721">
    <property type="component" value="Unassembled WGS sequence"/>
</dbReference>
<reference evidence="2 3" key="1">
    <citation type="journal article" date="2019" name="Sci. Rep.">
        <title>Nanopore sequencing improves the draft genome of the human pathogenic amoeba Naegleria fowleri.</title>
        <authorList>
            <person name="Liechti N."/>
            <person name="Schurch N."/>
            <person name="Bruggmann R."/>
            <person name="Wittwer M."/>
        </authorList>
    </citation>
    <scope>NUCLEOTIDE SEQUENCE [LARGE SCALE GENOMIC DNA]</scope>
    <source>
        <strain evidence="2 3">ATCC 30894</strain>
    </source>
</reference>
<name>A0A6A5B3F7_NAEFO</name>
<dbReference type="EMBL" id="VFQX01000060">
    <property type="protein sequence ID" value="KAF0973523.1"/>
    <property type="molecule type" value="Genomic_DNA"/>
</dbReference>
<feature type="compositionally biased region" description="Polar residues" evidence="1">
    <location>
        <begin position="1"/>
        <end position="22"/>
    </location>
</feature>